<evidence type="ECO:0000256" key="1">
    <source>
        <dbReference type="ARBA" id="ARBA00004127"/>
    </source>
</evidence>
<feature type="transmembrane region" description="Helical" evidence="7">
    <location>
        <begin position="75"/>
        <end position="93"/>
    </location>
</feature>
<feature type="transmembrane region" description="Helical" evidence="7">
    <location>
        <begin position="268"/>
        <end position="286"/>
    </location>
</feature>
<dbReference type="PANTHER" id="PTHR23514:SF3">
    <property type="entry name" value="BYPASS OF STOP CODON PROTEIN 6"/>
    <property type="match status" value="1"/>
</dbReference>
<dbReference type="Proteomes" id="UP000269412">
    <property type="component" value="Unassembled WGS sequence"/>
</dbReference>
<keyword evidence="6 7" id="KW-0472">Membrane</keyword>
<feature type="transmembrane region" description="Helical" evidence="7">
    <location>
        <begin position="201"/>
        <end position="219"/>
    </location>
</feature>
<evidence type="ECO:0000256" key="2">
    <source>
        <dbReference type="ARBA" id="ARBA00008335"/>
    </source>
</evidence>
<feature type="transmembrane region" description="Helical" evidence="7">
    <location>
        <begin position="9"/>
        <end position="30"/>
    </location>
</feature>
<name>A0A495EDC2_9FLAO</name>
<comment type="subcellular location">
    <subcellularLocation>
        <location evidence="1">Endomembrane system</location>
        <topology evidence="1">Multi-pass membrane protein</topology>
    </subcellularLocation>
</comment>
<dbReference type="InterPro" id="IPR036259">
    <property type="entry name" value="MFS_trans_sf"/>
</dbReference>
<feature type="domain" description="Major facilitator superfamily (MFS) profile" evidence="8">
    <location>
        <begin position="9"/>
        <end position="400"/>
    </location>
</feature>
<feature type="transmembrane region" description="Helical" evidence="7">
    <location>
        <begin position="161"/>
        <end position="180"/>
    </location>
</feature>
<feature type="transmembrane region" description="Helical" evidence="7">
    <location>
        <begin position="292"/>
        <end position="313"/>
    </location>
</feature>
<dbReference type="PANTHER" id="PTHR23514">
    <property type="entry name" value="BYPASS OF STOP CODON PROTEIN 6"/>
    <property type="match status" value="1"/>
</dbReference>
<feature type="transmembrane region" description="Helical" evidence="7">
    <location>
        <begin position="99"/>
        <end position="117"/>
    </location>
</feature>
<dbReference type="AlphaFoldDB" id="A0A495EDC2"/>
<dbReference type="OrthoDB" id="9783757at2"/>
<feature type="transmembrane region" description="Helical" evidence="7">
    <location>
        <begin position="138"/>
        <end position="155"/>
    </location>
</feature>
<evidence type="ECO:0000256" key="6">
    <source>
        <dbReference type="ARBA" id="ARBA00023136"/>
    </source>
</evidence>
<dbReference type="SUPFAM" id="SSF103473">
    <property type="entry name" value="MFS general substrate transporter"/>
    <property type="match status" value="1"/>
</dbReference>
<evidence type="ECO:0000256" key="5">
    <source>
        <dbReference type="ARBA" id="ARBA00022989"/>
    </source>
</evidence>
<dbReference type="GO" id="GO:0022857">
    <property type="term" value="F:transmembrane transporter activity"/>
    <property type="evidence" value="ECO:0007669"/>
    <property type="project" value="InterPro"/>
</dbReference>
<evidence type="ECO:0000259" key="8">
    <source>
        <dbReference type="PROSITE" id="PS50850"/>
    </source>
</evidence>
<reference evidence="9 10" key="1">
    <citation type="submission" date="2018-10" db="EMBL/GenBank/DDBJ databases">
        <title>Genomic Encyclopedia of Archaeal and Bacterial Type Strains, Phase II (KMG-II): from individual species to whole genera.</title>
        <authorList>
            <person name="Goeker M."/>
        </authorList>
    </citation>
    <scope>NUCLEOTIDE SEQUENCE [LARGE SCALE GENOMIC DNA]</scope>
    <source>
        <strain evidence="9 10">DSM 25230</strain>
    </source>
</reference>
<evidence type="ECO:0000256" key="7">
    <source>
        <dbReference type="SAM" id="Phobius"/>
    </source>
</evidence>
<evidence type="ECO:0000256" key="3">
    <source>
        <dbReference type="ARBA" id="ARBA00022448"/>
    </source>
</evidence>
<dbReference type="InterPro" id="IPR020846">
    <property type="entry name" value="MFS_dom"/>
</dbReference>
<comment type="similarity">
    <text evidence="2">Belongs to the major facilitator superfamily.</text>
</comment>
<evidence type="ECO:0000313" key="9">
    <source>
        <dbReference type="EMBL" id="RKR14619.1"/>
    </source>
</evidence>
<evidence type="ECO:0000313" key="10">
    <source>
        <dbReference type="Proteomes" id="UP000269412"/>
    </source>
</evidence>
<keyword evidence="10" id="KW-1185">Reference proteome</keyword>
<proteinExistence type="inferred from homology"/>
<protein>
    <submittedName>
        <fullName evidence="9">Fucose permease</fullName>
    </submittedName>
</protein>
<keyword evidence="3" id="KW-0813">Transport</keyword>
<gene>
    <name evidence="9" type="ORF">CLV91_0697</name>
</gene>
<dbReference type="EMBL" id="RBIQ01000007">
    <property type="protein sequence ID" value="RKR14619.1"/>
    <property type="molecule type" value="Genomic_DNA"/>
</dbReference>
<dbReference type="PROSITE" id="PS50850">
    <property type="entry name" value="MFS"/>
    <property type="match status" value="1"/>
</dbReference>
<feature type="transmembrane region" description="Helical" evidence="7">
    <location>
        <begin position="325"/>
        <end position="347"/>
    </location>
</feature>
<dbReference type="GO" id="GO:0012505">
    <property type="term" value="C:endomembrane system"/>
    <property type="evidence" value="ECO:0007669"/>
    <property type="project" value="UniProtKB-SubCell"/>
</dbReference>
<sequence>MKEVNKNQIFLAACISLIVTSMTFAIRAGILNQLGVDFEISNKELGWINSMAFLGFPLAMILGGLLYNTVGAKKLMIVAFICHMLGLLLTIFAGGFWTLIISTFFIGFANGSVEAACNPMIAEMYTNNRTAMLNKFHVWFPGGLVIGALVTKFLTDAGMGWQTLIATMLIPTLIYGYLIFTQKFPESKNMESNTSNNIKALASPLFIFMALCMTLTAVSEFIPQQWIETILGSSGASPMLVLALVTGIMALGRFFAGPIVHKLNPAGVLWMSAIITSVAIYLMSIVDGSMIYVAAALFALGVCYFWPTMIGFVSEYLPKTGALGMSLVGGAGMFATSMWNPVIGSWLDEEKNNALASGLSGVLAEIAAGKAVLGIVVFFPLALVVLFGILFFMRNKIEKNRIGHGEDAIA</sequence>
<evidence type="ECO:0000256" key="4">
    <source>
        <dbReference type="ARBA" id="ARBA00022692"/>
    </source>
</evidence>
<dbReference type="Pfam" id="PF07690">
    <property type="entry name" value="MFS_1"/>
    <property type="match status" value="1"/>
</dbReference>
<comment type="caution">
    <text evidence="9">The sequence shown here is derived from an EMBL/GenBank/DDBJ whole genome shotgun (WGS) entry which is preliminary data.</text>
</comment>
<dbReference type="RefSeq" id="WP_121063997.1">
    <property type="nucleotide sequence ID" value="NZ_RBIQ01000007.1"/>
</dbReference>
<accession>A0A495EDC2</accession>
<organism evidence="9 10">
    <name type="scientific">Maribacter vaceletii</name>
    <dbReference type="NCBI Taxonomy" id="1206816"/>
    <lineage>
        <taxon>Bacteria</taxon>
        <taxon>Pseudomonadati</taxon>
        <taxon>Bacteroidota</taxon>
        <taxon>Flavobacteriia</taxon>
        <taxon>Flavobacteriales</taxon>
        <taxon>Flavobacteriaceae</taxon>
        <taxon>Maribacter</taxon>
    </lineage>
</organism>
<keyword evidence="5 7" id="KW-1133">Transmembrane helix</keyword>
<dbReference type="InterPro" id="IPR051788">
    <property type="entry name" value="MFS_Transporter"/>
</dbReference>
<dbReference type="Gene3D" id="1.20.1250.20">
    <property type="entry name" value="MFS general substrate transporter like domains"/>
    <property type="match status" value="2"/>
</dbReference>
<feature type="transmembrane region" description="Helical" evidence="7">
    <location>
        <begin position="50"/>
        <end position="68"/>
    </location>
</feature>
<feature type="transmembrane region" description="Helical" evidence="7">
    <location>
        <begin position="367"/>
        <end position="392"/>
    </location>
</feature>
<feature type="transmembrane region" description="Helical" evidence="7">
    <location>
        <begin position="239"/>
        <end position="256"/>
    </location>
</feature>
<dbReference type="GO" id="GO:0016020">
    <property type="term" value="C:membrane"/>
    <property type="evidence" value="ECO:0007669"/>
    <property type="project" value="TreeGrafter"/>
</dbReference>
<keyword evidence="4 7" id="KW-0812">Transmembrane</keyword>
<dbReference type="InterPro" id="IPR011701">
    <property type="entry name" value="MFS"/>
</dbReference>